<sequence>MINEDHVARTVEKITEYSKQKGNKSKFGCLSPPLFASIPVHRVVPDTLHLFKRISDQLINHLLVELKTFDNIKNCSASFDVKSCAHIYRFESFIQSLGIEWSFSVDTITKLVTARDFTGPELWKIVSNISLVDFTPCHSKLASLNKIWINFFNLINTLKYTLSTEEIITFDQSAKKWVELFCEVYLKKDVTPYMHVLSHHVAESLQLNGGILSQLSQEGLEKLND</sequence>
<dbReference type="Proteomes" id="UP001152320">
    <property type="component" value="Unassembled WGS sequence"/>
</dbReference>
<dbReference type="EMBL" id="JAIZAY010002172">
    <property type="protein sequence ID" value="KAJ8017395.1"/>
    <property type="molecule type" value="Genomic_DNA"/>
</dbReference>
<gene>
    <name evidence="1" type="ORF">HOLleu_45236</name>
</gene>
<dbReference type="AlphaFoldDB" id="A0A9Q0Y954"/>
<proteinExistence type="predicted"/>
<name>A0A9Q0Y954_HOLLE</name>
<keyword evidence="2" id="KW-1185">Reference proteome</keyword>
<comment type="caution">
    <text evidence="1">The sequence shown here is derived from an EMBL/GenBank/DDBJ whole genome shotgun (WGS) entry which is preliminary data.</text>
</comment>
<organism evidence="1 2">
    <name type="scientific">Holothuria leucospilota</name>
    <name type="common">Black long sea cucumber</name>
    <name type="synonym">Mertensiothuria leucospilota</name>
    <dbReference type="NCBI Taxonomy" id="206669"/>
    <lineage>
        <taxon>Eukaryota</taxon>
        <taxon>Metazoa</taxon>
        <taxon>Echinodermata</taxon>
        <taxon>Eleutherozoa</taxon>
        <taxon>Echinozoa</taxon>
        <taxon>Holothuroidea</taxon>
        <taxon>Aspidochirotacea</taxon>
        <taxon>Aspidochirotida</taxon>
        <taxon>Holothuriidae</taxon>
        <taxon>Holothuria</taxon>
    </lineage>
</organism>
<dbReference type="OrthoDB" id="2359399at2759"/>
<evidence type="ECO:0000313" key="2">
    <source>
        <dbReference type="Proteomes" id="UP001152320"/>
    </source>
</evidence>
<reference evidence="1" key="1">
    <citation type="submission" date="2021-10" db="EMBL/GenBank/DDBJ databases">
        <title>Tropical sea cucumber genome reveals ecological adaptation and Cuvierian tubules defense mechanism.</title>
        <authorList>
            <person name="Chen T."/>
        </authorList>
    </citation>
    <scope>NUCLEOTIDE SEQUENCE</scope>
    <source>
        <strain evidence="1">Nanhai2018</strain>
        <tissue evidence="1">Muscle</tissue>
    </source>
</reference>
<protein>
    <submittedName>
        <fullName evidence="1">Uncharacterized protein</fullName>
    </submittedName>
</protein>
<accession>A0A9Q0Y954</accession>
<evidence type="ECO:0000313" key="1">
    <source>
        <dbReference type="EMBL" id="KAJ8017395.1"/>
    </source>
</evidence>